<organism evidence="2 3">
    <name type="scientific">Botrytis elliptica</name>
    <dbReference type="NCBI Taxonomy" id="278938"/>
    <lineage>
        <taxon>Eukaryota</taxon>
        <taxon>Fungi</taxon>
        <taxon>Dikarya</taxon>
        <taxon>Ascomycota</taxon>
        <taxon>Pezizomycotina</taxon>
        <taxon>Leotiomycetes</taxon>
        <taxon>Helotiales</taxon>
        <taxon>Sclerotiniaceae</taxon>
        <taxon>Botrytis</taxon>
    </lineage>
</organism>
<accession>A0A4Z1JM39</accession>
<reference evidence="2 3" key="1">
    <citation type="submission" date="2017-12" db="EMBL/GenBank/DDBJ databases">
        <title>Comparative genomics of Botrytis spp.</title>
        <authorList>
            <person name="Valero-Jimenez C.A."/>
            <person name="Tapia P."/>
            <person name="Veloso J."/>
            <person name="Silva-Moreno E."/>
            <person name="Staats M."/>
            <person name="Valdes J.H."/>
            <person name="Van Kan J.A.L."/>
        </authorList>
    </citation>
    <scope>NUCLEOTIDE SEQUENCE [LARGE SCALE GENOMIC DNA]</scope>
    <source>
        <strain evidence="2 3">Be9601</strain>
    </source>
</reference>
<dbReference type="OrthoDB" id="3535423at2759"/>
<dbReference type="Proteomes" id="UP000297229">
    <property type="component" value="Unassembled WGS sequence"/>
</dbReference>
<dbReference type="AlphaFoldDB" id="A0A4Z1JM39"/>
<evidence type="ECO:0008006" key="4">
    <source>
        <dbReference type="Google" id="ProtNLM"/>
    </source>
</evidence>
<name>A0A4Z1JM39_9HELO</name>
<comment type="caution">
    <text evidence="2">The sequence shown here is derived from an EMBL/GenBank/DDBJ whole genome shotgun (WGS) entry which is preliminary data.</text>
</comment>
<keyword evidence="3" id="KW-1185">Reference proteome</keyword>
<proteinExistence type="predicted"/>
<feature type="region of interest" description="Disordered" evidence="1">
    <location>
        <begin position="253"/>
        <end position="279"/>
    </location>
</feature>
<evidence type="ECO:0000256" key="1">
    <source>
        <dbReference type="SAM" id="MobiDB-lite"/>
    </source>
</evidence>
<dbReference type="EMBL" id="PQXM01000466">
    <property type="protein sequence ID" value="TGO72322.1"/>
    <property type="molecule type" value="Genomic_DNA"/>
</dbReference>
<protein>
    <recommendedName>
        <fullName evidence="4">NAD(P)-binding domain-containing protein</fullName>
    </recommendedName>
</protein>
<dbReference type="Gene3D" id="3.40.50.720">
    <property type="entry name" value="NAD(P)-binding Rossmann-like Domain"/>
    <property type="match status" value="1"/>
</dbReference>
<dbReference type="STRING" id="278938.A0A4Z1JM39"/>
<evidence type="ECO:0000313" key="3">
    <source>
        <dbReference type="Proteomes" id="UP000297229"/>
    </source>
</evidence>
<feature type="compositionally biased region" description="Polar residues" evidence="1">
    <location>
        <begin position="269"/>
        <end position="279"/>
    </location>
</feature>
<evidence type="ECO:0000313" key="2">
    <source>
        <dbReference type="EMBL" id="TGO72322.1"/>
    </source>
</evidence>
<sequence length="279" mass="30343">MKLIIVGSTDILGQELIKQALDSIEITFILAIAGPGTDPELSSHSKLVTSAIPEKNEEWERLIIDANGTHACIWNITPIIEEPRDLFGYPDQRKYLNEIGYGVEWMARRWGANLGNPPPPGVAPLKFIYVSSSHAKKHRSENTEPTKFSVQGNAEERVLRCAEDLGGQVQACIAKPGHIVRHKTGNVLKEMVHTAGSWVRDSLTGRLPRVQVEKVAAALLDKAITGNHPETLFNRDLIKIGEAVLRVPEGAVTGGGQAEEAGEQGGETNKQAGQTVQNV</sequence>
<gene>
    <name evidence="2" type="ORF">BELL_0468g00120</name>
</gene>